<evidence type="ECO:0000313" key="8">
    <source>
        <dbReference type="EMBL" id="KAJ1133742.1"/>
    </source>
</evidence>
<dbReference type="PROSITE" id="PS00028">
    <property type="entry name" value="ZINC_FINGER_C2H2_1"/>
    <property type="match status" value="1"/>
</dbReference>
<dbReference type="PROSITE" id="PS50171">
    <property type="entry name" value="ZF_MATRIN"/>
    <property type="match status" value="1"/>
</dbReference>
<feature type="region of interest" description="Disordered" evidence="6">
    <location>
        <begin position="1"/>
        <end position="48"/>
    </location>
</feature>
<dbReference type="GO" id="GO:0005634">
    <property type="term" value="C:nucleus"/>
    <property type="evidence" value="ECO:0007669"/>
    <property type="project" value="UniProtKB-SubCell"/>
</dbReference>
<evidence type="ECO:0000256" key="5">
    <source>
        <dbReference type="ARBA" id="ARBA00023242"/>
    </source>
</evidence>
<proteinExistence type="predicted"/>
<dbReference type="Pfam" id="PF12171">
    <property type="entry name" value="zf-C2H2_jaz"/>
    <property type="match status" value="1"/>
</dbReference>
<dbReference type="InterPro" id="IPR000690">
    <property type="entry name" value="Matrin/U1-C_Znf_C2H2"/>
</dbReference>
<feature type="compositionally biased region" description="Basic residues" evidence="6">
    <location>
        <begin position="658"/>
        <end position="668"/>
    </location>
</feature>
<dbReference type="GO" id="GO:0008270">
    <property type="term" value="F:zinc ion binding"/>
    <property type="evidence" value="ECO:0007669"/>
    <property type="project" value="UniProtKB-KW"/>
</dbReference>
<dbReference type="InterPro" id="IPR056345">
    <property type="entry name" value="Znf-C2H2_CIZ1"/>
</dbReference>
<gene>
    <name evidence="8" type="ORF">NDU88_000218</name>
</gene>
<feature type="compositionally biased region" description="Pro residues" evidence="6">
    <location>
        <begin position="24"/>
        <end position="41"/>
    </location>
</feature>
<comment type="caution">
    <text evidence="8">The sequence shown here is derived from an EMBL/GenBank/DDBJ whole genome shotgun (WGS) entry which is preliminary data.</text>
</comment>
<dbReference type="EMBL" id="JANPWB010000010">
    <property type="protein sequence ID" value="KAJ1133742.1"/>
    <property type="molecule type" value="Genomic_DNA"/>
</dbReference>
<keyword evidence="5" id="KW-0539">Nucleus</keyword>
<keyword evidence="3" id="KW-0863">Zinc-finger</keyword>
<dbReference type="Proteomes" id="UP001066276">
    <property type="component" value="Chromosome 6"/>
</dbReference>
<feature type="compositionally biased region" description="Basic and acidic residues" evidence="6">
    <location>
        <begin position="155"/>
        <end position="164"/>
    </location>
</feature>
<feature type="region of interest" description="Disordered" evidence="6">
    <location>
        <begin position="245"/>
        <end position="296"/>
    </location>
</feature>
<evidence type="ECO:0000256" key="3">
    <source>
        <dbReference type="ARBA" id="ARBA00022771"/>
    </source>
</evidence>
<dbReference type="AlphaFoldDB" id="A0AAV7Q3A3"/>
<protein>
    <recommendedName>
        <fullName evidence="7">Matrin-type domain-containing protein</fullName>
    </recommendedName>
</protein>
<feature type="compositionally biased region" description="Polar residues" evidence="6">
    <location>
        <begin position="257"/>
        <end position="279"/>
    </location>
</feature>
<keyword evidence="4" id="KW-0862">Zinc</keyword>
<evidence type="ECO:0000259" key="7">
    <source>
        <dbReference type="PROSITE" id="PS50171"/>
    </source>
</evidence>
<feature type="region of interest" description="Disordered" evidence="6">
    <location>
        <begin position="417"/>
        <end position="444"/>
    </location>
</feature>
<feature type="compositionally biased region" description="Basic and acidic residues" evidence="6">
    <location>
        <begin position="618"/>
        <end position="638"/>
    </location>
</feature>
<reference evidence="8" key="1">
    <citation type="journal article" date="2022" name="bioRxiv">
        <title>Sequencing and chromosome-scale assembly of the giantPleurodeles waltlgenome.</title>
        <authorList>
            <person name="Brown T."/>
            <person name="Elewa A."/>
            <person name="Iarovenko S."/>
            <person name="Subramanian E."/>
            <person name="Araus A.J."/>
            <person name="Petzold A."/>
            <person name="Susuki M."/>
            <person name="Suzuki K.-i.T."/>
            <person name="Hayashi T."/>
            <person name="Toyoda A."/>
            <person name="Oliveira C."/>
            <person name="Osipova E."/>
            <person name="Leigh N.D."/>
            <person name="Simon A."/>
            <person name="Yun M.H."/>
        </authorList>
    </citation>
    <scope>NUCLEOTIDE SEQUENCE</scope>
    <source>
        <strain evidence="8">20211129_DDA</strain>
        <tissue evidence="8">Liver</tissue>
    </source>
</reference>
<sequence>MQLQQLLQQQQHRPRPIPHGGRVMPPPQQPPAPQQPPPPQQQPQMMSLRATSRATILSPNPMLQQALFMQHMQGNMRGFALGPAPAMPQFFTHPRHSIMRTPPIGISMKPPRLGFPAMSFQPQNRMFYKDYQRGYERKRELEPGTSSQTTGSDVKPLEKTELDVPKAASEAEQGAISPAEPENREESASEDGPEPSAKRLKSLEEEGCDGEACAGVSQKQEETDSPETGLDSLQQCKADGIPSAQNISMDSKAEAPSTGSSLKVTIQQSSESRAISATAQKPGARSSEGSSAGQPAPGMRPQFFCYICKANYHSPEQFQSHMATAQHLQRLQEIQHISNTCLVTFMPIAKENPFPVTGRDGKVKPPQQRWCNACQVHFSGDLILHRRTPEHKLAKHSLRPFCTVCSRHFKTPRKFVEHMKSPEHKQKAREERVSEKEPGGPEDADELITVDAVGCFEDDDDEEDGTGEEENAEVLFEGEECTARKDGTKEKSFQDSEENDEYRPDMVYGPDFVVPVAGYLCRLCHKFYPSDSAARIAHCKSLMHFQNVKKFRAAKSLAQPESNLCPQDPGVTLEGDQSLEHASQDPGETEPWPPRTCSALIEDGEDMVGTPAPALNCETERDHEVEVKEEGVEAHESGDGTLEEGEASAITEDLSPSVRRRSCRRKNR</sequence>
<dbReference type="SMART" id="SM00355">
    <property type="entry name" value="ZnF_C2H2"/>
    <property type="match status" value="3"/>
</dbReference>
<dbReference type="SUPFAM" id="SSF57667">
    <property type="entry name" value="beta-beta-alpha zinc fingers"/>
    <property type="match status" value="2"/>
</dbReference>
<keyword evidence="9" id="KW-1185">Reference proteome</keyword>
<dbReference type="SMART" id="SM00451">
    <property type="entry name" value="ZnF_U1"/>
    <property type="match status" value="3"/>
</dbReference>
<dbReference type="Pfam" id="PF23330">
    <property type="entry name" value="zf-C2H2_14"/>
    <property type="match status" value="1"/>
</dbReference>
<accession>A0AAV7Q3A3</accession>
<dbReference type="InterPro" id="IPR026811">
    <property type="entry name" value="CIZ1"/>
</dbReference>
<dbReference type="InterPro" id="IPR022755">
    <property type="entry name" value="Znf_C2H2_jaz"/>
</dbReference>
<dbReference type="PANTHER" id="PTHR15491:SF9">
    <property type="entry name" value="CIP1-INTERACTING ZINC FINGER PROTEIN"/>
    <property type="match status" value="1"/>
</dbReference>
<evidence type="ECO:0000256" key="2">
    <source>
        <dbReference type="ARBA" id="ARBA00022723"/>
    </source>
</evidence>
<evidence type="ECO:0000256" key="6">
    <source>
        <dbReference type="SAM" id="MobiDB-lite"/>
    </source>
</evidence>
<feature type="region of interest" description="Disordered" evidence="6">
    <location>
        <begin position="558"/>
        <end position="668"/>
    </location>
</feature>
<dbReference type="InterPro" id="IPR003604">
    <property type="entry name" value="Matrin/U1-like-C_Znf_C2H2"/>
</dbReference>
<dbReference type="PANTHER" id="PTHR15491">
    <property type="match status" value="1"/>
</dbReference>
<dbReference type="GO" id="GO:0003676">
    <property type="term" value="F:nucleic acid binding"/>
    <property type="evidence" value="ECO:0007669"/>
    <property type="project" value="InterPro"/>
</dbReference>
<keyword evidence="2" id="KW-0479">Metal-binding</keyword>
<comment type="subcellular location">
    <subcellularLocation>
        <location evidence="1">Nucleus</location>
    </subcellularLocation>
</comment>
<dbReference type="Gene3D" id="3.30.160.60">
    <property type="entry name" value="Classic Zinc Finger"/>
    <property type="match status" value="2"/>
</dbReference>
<organism evidence="8 9">
    <name type="scientific">Pleurodeles waltl</name>
    <name type="common">Iberian ribbed newt</name>
    <dbReference type="NCBI Taxonomy" id="8319"/>
    <lineage>
        <taxon>Eukaryota</taxon>
        <taxon>Metazoa</taxon>
        <taxon>Chordata</taxon>
        <taxon>Craniata</taxon>
        <taxon>Vertebrata</taxon>
        <taxon>Euteleostomi</taxon>
        <taxon>Amphibia</taxon>
        <taxon>Batrachia</taxon>
        <taxon>Caudata</taxon>
        <taxon>Salamandroidea</taxon>
        <taxon>Salamandridae</taxon>
        <taxon>Pleurodelinae</taxon>
        <taxon>Pleurodeles</taxon>
    </lineage>
</organism>
<evidence type="ECO:0000256" key="1">
    <source>
        <dbReference type="ARBA" id="ARBA00004123"/>
    </source>
</evidence>
<dbReference type="InterPro" id="IPR036236">
    <property type="entry name" value="Znf_C2H2_sf"/>
</dbReference>
<evidence type="ECO:0000256" key="4">
    <source>
        <dbReference type="ARBA" id="ARBA00022833"/>
    </source>
</evidence>
<feature type="compositionally biased region" description="Basic and acidic residues" evidence="6">
    <location>
        <begin position="417"/>
        <end position="439"/>
    </location>
</feature>
<feature type="domain" description="Matrin-type" evidence="7">
    <location>
        <begin position="519"/>
        <end position="550"/>
    </location>
</feature>
<evidence type="ECO:0000313" key="9">
    <source>
        <dbReference type="Proteomes" id="UP001066276"/>
    </source>
</evidence>
<name>A0AAV7Q3A3_PLEWA</name>
<feature type="region of interest" description="Disordered" evidence="6">
    <location>
        <begin position="137"/>
        <end position="233"/>
    </location>
</feature>
<dbReference type="InterPro" id="IPR013087">
    <property type="entry name" value="Znf_C2H2_type"/>
</dbReference>
<feature type="compositionally biased region" description="Low complexity" evidence="6">
    <location>
        <begin position="1"/>
        <end position="11"/>
    </location>
</feature>